<keyword evidence="5" id="KW-0812">Transmembrane</keyword>
<evidence type="ECO:0000259" key="7">
    <source>
        <dbReference type="PROSITE" id="PS50885"/>
    </source>
</evidence>
<sequence>MNLYRTIEKTFWYTLTRKIVGNVGALLLPQLLLVGLSLYYLGRVRHDIELAGLDAAALEPVLRQFGWLILACGGLALAVGVFIVFFMREIFVRPIKDITAALQAVKDRNGDISATLPDYTFDEISTMARSYNDFADKLRAMISEARLNSIRVAVNATHLQQMIGHAGHSSAGQEKIAQQIFESSRQATLAVEEIAANTVDISQQTSHNLAEVRQSSEELRLAVDKIKAVEQLTREFGKTVHTLSQNSRNIQNILGLVQDFSEQTNLLALNASIEAARAGEAGRGFAVVADEVRNLARKVGEATQEIHRNIGEMTSLVQSTREGAESISQHIQETDLFMSRNRDQFGAMVTDFEQMNQQLTTISAALDELSYTNKESHQHVESIAGLSVTMKDNMSRSREFSSSLEGATEATLELLSQFIVGQGDFERITRLGTRWADEVGSLLGRFADQGVNLFDQNYRPVNPGQEPAQFLTGYVAAVEGELQALYDSFIKAHPEFVYVVGVDTKGYIPVHHGKHSQPLSGDRERDNIHCRHRRLYNQSRQERRRCNHEKPFLLQSYIRNTGEVINDLSIPLYVKGRHWGSLILGFDAGHLLADKAA</sequence>
<keyword evidence="2 4" id="KW-0807">Transducer</keyword>
<dbReference type="PANTHER" id="PTHR32089:SF112">
    <property type="entry name" value="LYSOZYME-LIKE PROTEIN-RELATED"/>
    <property type="match status" value="1"/>
</dbReference>
<evidence type="ECO:0000313" key="9">
    <source>
        <dbReference type="Proteomes" id="UP000217763"/>
    </source>
</evidence>
<keyword evidence="9" id="KW-1185">Reference proteome</keyword>
<dbReference type="PANTHER" id="PTHR32089">
    <property type="entry name" value="METHYL-ACCEPTING CHEMOTAXIS PROTEIN MCPB"/>
    <property type="match status" value="1"/>
</dbReference>
<dbReference type="CDD" id="cd06225">
    <property type="entry name" value="HAMP"/>
    <property type="match status" value="1"/>
</dbReference>
<keyword evidence="5" id="KW-1133">Transmembrane helix</keyword>
<feature type="domain" description="HAMP" evidence="7">
    <location>
        <begin position="89"/>
        <end position="143"/>
    </location>
</feature>
<dbReference type="PROSITE" id="PS50111">
    <property type="entry name" value="CHEMOTAXIS_TRANSDUC_2"/>
    <property type="match status" value="1"/>
</dbReference>
<dbReference type="SMART" id="SM00304">
    <property type="entry name" value="HAMP"/>
    <property type="match status" value="1"/>
</dbReference>
<dbReference type="SMART" id="SM00283">
    <property type="entry name" value="MA"/>
    <property type="match status" value="1"/>
</dbReference>
<dbReference type="Pfam" id="PF00672">
    <property type="entry name" value="HAMP"/>
    <property type="match status" value="1"/>
</dbReference>
<dbReference type="GO" id="GO:0016020">
    <property type="term" value="C:membrane"/>
    <property type="evidence" value="ECO:0007669"/>
    <property type="project" value="UniProtKB-SubCell"/>
</dbReference>
<gene>
    <name evidence="8" type="ORF">AN401_05585</name>
</gene>
<dbReference type="Gene3D" id="1.10.287.950">
    <property type="entry name" value="Methyl-accepting chemotaxis protein"/>
    <property type="match status" value="1"/>
</dbReference>
<dbReference type="EMBL" id="CP012621">
    <property type="protein sequence ID" value="ATG73399.1"/>
    <property type="molecule type" value="Genomic_DNA"/>
</dbReference>
<name>A0A291HMR3_9GAMM</name>
<dbReference type="KEGG" id="zdf:AN401_05585"/>
<dbReference type="Proteomes" id="UP000217763">
    <property type="component" value="Chromosome"/>
</dbReference>
<dbReference type="InterPro" id="IPR004089">
    <property type="entry name" value="MCPsignal_dom"/>
</dbReference>
<dbReference type="PROSITE" id="PS50885">
    <property type="entry name" value="HAMP"/>
    <property type="match status" value="1"/>
</dbReference>
<dbReference type="SUPFAM" id="SSF58104">
    <property type="entry name" value="Methyl-accepting chemotaxis protein (MCP) signaling domain"/>
    <property type="match status" value="1"/>
</dbReference>
<reference evidence="9" key="1">
    <citation type="submission" date="2015-09" db="EMBL/GenBank/DDBJ databases">
        <authorList>
            <person name="Shao Z."/>
            <person name="Wang L."/>
        </authorList>
    </citation>
    <scope>NUCLEOTIDE SEQUENCE [LARGE SCALE GENOMIC DNA]</scope>
    <source>
        <strain evidence="9">F13-1</strain>
    </source>
</reference>
<evidence type="ECO:0000256" key="4">
    <source>
        <dbReference type="PROSITE-ProRule" id="PRU00284"/>
    </source>
</evidence>
<comment type="subcellular location">
    <subcellularLocation>
        <location evidence="1">Membrane</location>
    </subcellularLocation>
</comment>
<keyword evidence="5" id="KW-0472">Membrane</keyword>
<organism evidence="8 9">
    <name type="scientific">Zobellella denitrificans</name>
    <dbReference type="NCBI Taxonomy" id="347534"/>
    <lineage>
        <taxon>Bacteria</taxon>
        <taxon>Pseudomonadati</taxon>
        <taxon>Pseudomonadota</taxon>
        <taxon>Gammaproteobacteria</taxon>
        <taxon>Aeromonadales</taxon>
        <taxon>Aeromonadaceae</taxon>
        <taxon>Zobellella</taxon>
    </lineage>
</organism>
<evidence type="ECO:0000313" key="8">
    <source>
        <dbReference type="EMBL" id="ATG73399.1"/>
    </source>
</evidence>
<accession>A0A291HMR3</accession>
<proteinExistence type="inferred from homology"/>
<evidence type="ECO:0000259" key="6">
    <source>
        <dbReference type="PROSITE" id="PS50111"/>
    </source>
</evidence>
<dbReference type="Pfam" id="PF00015">
    <property type="entry name" value="MCPsignal"/>
    <property type="match status" value="1"/>
</dbReference>
<feature type="domain" description="Methyl-accepting transducer" evidence="6">
    <location>
        <begin position="148"/>
        <end position="384"/>
    </location>
</feature>
<protein>
    <submittedName>
        <fullName evidence="8">Chemotaxis protein</fullName>
    </submittedName>
</protein>
<evidence type="ECO:0000256" key="5">
    <source>
        <dbReference type="SAM" id="Phobius"/>
    </source>
</evidence>
<evidence type="ECO:0000256" key="2">
    <source>
        <dbReference type="ARBA" id="ARBA00023224"/>
    </source>
</evidence>
<dbReference type="GO" id="GO:0006935">
    <property type="term" value="P:chemotaxis"/>
    <property type="evidence" value="ECO:0007669"/>
    <property type="project" value="UniProtKB-ARBA"/>
</dbReference>
<dbReference type="AlphaFoldDB" id="A0A291HMR3"/>
<feature type="transmembrane region" description="Helical" evidence="5">
    <location>
        <begin position="61"/>
        <end position="86"/>
    </location>
</feature>
<comment type="similarity">
    <text evidence="3">Belongs to the methyl-accepting chemotaxis (MCP) protein family.</text>
</comment>
<dbReference type="InterPro" id="IPR003660">
    <property type="entry name" value="HAMP_dom"/>
</dbReference>
<evidence type="ECO:0000256" key="3">
    <source>
        <dbReference type="ARBA" id="ARBA00029447"/>
    </source>
</evidence>
<feature type="transmembrane region" description="Helical" evidence="5">
    <location>
        <begin position="20"/>
        <end position="41"/>
    </location>
</feature>
<dbReference type="GO" id="GO:0007165">
    <property type="term" value="P:signal transduction"/>
    <property type="evidence" value="ECO:0007669"/>
    <property type="project" value="UniProtKB-KW"/>
</dbReference>
<evidence type="ECO:0000256" key="1">
    <source>
        <dbReference type="ARBA" id="ARBA00004370"/>
    </source>
</evidence>